<dbReference type="OrthoDB" id="5800476at2759"/>
<dbReference type="Proteomes" id="UP000700334">
    <property type="component" value="Unassembled WGS sequence"/>
</dbReference>
<evidence type="ECO:0000313" key="1">
    <source>
        <dbReference type="EMBL" id="KAG8512108.1"/>
    </source>
</evidence>
<dbReference type="EMBL" id="JAGFMF010011803">
    <property type="protein sequence ID" value="KAG8512108.1"/>
    <property type="molecule type" value="Genomic_DNA"/>
</dbReference>
<proteinExistence type="predicted"/>
<gene>
    <name evidence="1" type="ORF">J0S82_011238</name>
</gene>
<organism evidence="1 2">
    <name type="scientific">Galemys pyrenaicus</name>
    <name type="common">Iberian desman</name>
    <name type="synonym">Pyrenean desman</name>
    <dbReference type="NCBI Taxonomy" id="202257"/>
    <lineage>
        <taxon>Eukaryota</taxon>
        <taxon>Metazoa</taxon>
        <taxon>Chordata</taxon>
        <taxon>Craniata</taxon>
        <taxon>Vertebrata</taxon>
        <taxon>Euteleostomi</taxon>
        <taxon>Mammalia</taxon>
        <taxon>Eutheria</taxon>
        <taxon>Laurasiatheria</taxon>
        <taxon>Eulipotyphla</taxon>
        <taxon>Talpidae</taxon>
        <taxon>Galemys</taxon>
    </lineage>
</organism>
<dbReference type="AlphaFoldDB" id="A0A8J6DMW7"/>
<name>A0A8J6DMW7_GALPY</name>
<keyword evidence="2" id="KW-1185">Reference proteome</keyword>
<accession>A0A8J6DMW7</accession>
<comment type="caution">
    <text evidence="1">The sequence shown here is derived from an EMBL/GenBank/DDBJ whole genome shotgun (WGS) entry which is preliminary data.</text>
</comment>
<reference evidence="1" key="1">
    <citation type="journal article" date="2021" name="Evol. Appl.">
        <title>The genome of the Pyrenean desman and the effects of bottlenecks and inbreeding on the genomic landscape of an endangered species.</title>
        <authorList>
            <person name="Escoda L."/>
            <person name="Castresana J."/>
        </authorList>
    </citation>
    <scope>NUCLEOTIDE SEQUENCE</scope>
    <source>
        <strain evidence="1">IBE-C5619</strain>
    </source>
</reference>
<feature type="non-terminal residue" evidence="1">
    <location>
        <position position="93"/>
    </location>
</feature>
<protein>
    <submittedName>
        <fullName evidence="1">Uncharacterized protein</fullName>
    </submittedName>
</protein>
<sequence length="93" mass="10450">PALETPDSPRDTYLAISITKGEGVVVTLESQKAKHLQVLYQSKLLKEPLRVPELLLETIGQGNRYHTEKIKPVMGIARYGRIDVHLDIEESLT</sequence>
<evidence type="ECO:0000313" key="2">
    <source>
        <dbReference type="Proteomes" id="UP000700334"/>
    </source>
</evidence>